<protein>
    <recommendedName>
        <fullName evidence="4">Heparinase II/III-like protein</fullName>
    </recommendedName>
</protein>
<evidence type="ECO:0000313" key="3">
    <source>
        <dbReference type="Proteomes" id="UP000553776"/>
    </source>
</evidence>
<dbReference type="EMBL" id="JACJVR010000136">
    <property type="protein sequence ID" value="MBB6695697.1"/>
    <property type="molecule type" value="Genomic_DNA"/>
</dbReference>
<comment type="caution">
    <text evidence="2">The sequence shown here is derived from an EMBL/GenBank/DDBJ whole genome shotgun (WGS) entry which is preliminary data.</text>
</comment>
<reference evidence="2 3" key="1">
    <citation type="submission" date="2020-08" db="EMBL/GenBank/DDBJ databases">
        <title>Cohnella phylogeny.</title>
        <authorList>
            <person name="Dunlap C."/>
        </authorList>
    </citation>
    <scope>NUCLEOTIDE SEQUENCE [LARGE SCALE GENOMIC DNA]</scope>
    <source>
        <strain evidence="2 3">DSM 25239</strain>
    </source>
</reference>
<feature type="region of interest" description="Disordered" evidence="1">
    <location>
        <begin position="528"/>
        <end position="547"/>
    </location>
</feature>
<proteinExistence type="predicted"/>
<name>A0A841U4S7_9BACL</name>
<dbReference type="RefSeq" id="WP_185139648.1">
    <property type="nucleotide sequence ID" value="NZ_JACJVR010000136.1"/>
</dbReference>
<evidence type="ECO:0000313" key="2">
    <source>
        <dbReference type="EMBL" id="MBB6695697.1"/>
    </source>
</evidence>
<evidence type="ECO:0008006" key="4">
    <source>
        <dbReference type="Google" id="ProtNLM"/>
    </source>
</evidence>
<sequence length="547" mass="62433">MTTYEKRQLELIQRISAKAQKRPLLGSGLWFHGDVRDNFYYAAYLFAASVNPDARVPFEKEMTLASSSQMLLKVLRLQDTDPASPTYGHWPLRLDPVPKEAKPDPLPVELMGSLMVYFYRDHQEYMSPPLQAAFEAAFEHIYRSRFFAKEIGHFNHHEAKYTAAKLIFGNLFRDYELVEDGHRSLVRMLRHVRENGMAEYGALPWFWHWVQAFTAAWELVDDVDINRDLGDMLDFLWHERSLYYLKGAWVGPHSRAWPHDVPRDANPLFDYVQFGDFPLPEETPRTEFAGFLFYEAPEDVRRNALDRKLPMEVTKYSVLSGDAENGGPKKVHKYAYITENYAVGGAWERVREFDNEQHRWDVSLPLSNSGSVNQAYFLRPGEGFTEVDPRHESDIGEVLFHRNVVVALYPTPEGEDDRIVGVLPKGEWLQEERALYGRIGRVYLAVHLMRPYQVQELADRYAVESRGGANGVVVEAIGAAEAERLCIGSLEEFAAIQRGNDPSFAEDGSKAAYRSLDQEELELTIAPGGKPEARVGGEPISFGKYSA</sequence>
<accession>A0A841U4S7</accession>
<gene>
    <name evidence="2" type="ORF">H7B90_30320</name>
</gene>
<dbReference type="AlphaFoldDB" id="A0A841U4S7"/>
<keyword evidence="3" id="KW-1185">Reference proteome</keyword>
<organism evidence="2 3">
    <name type="scientific">Cohnella xylanilytica</name>
    <dbReference type="NCBI Taxonomy" id="557555"/>
    <lineage>
        <taxon>Bacteria</taxon>
        <taxon>Bacillati</taxon>
        <taxon>Bacillota</taxon>
        <taxon>Bacilli</taxon>
        <taxon>Bacillales</taxon>
        <taxon>Paenibacillaceae</taxon>
        <taxon>Cohnella</taxon>
    </lineage>
</organism>
<evidence type="ECO:0000256" key="1">
    <source>
        <dbReference type="SAM" id="MobiDB-lite"/>
    </source>
</evidence>
<dbReference type="Proteomes" id="UP000553776">
    <property type="component" value="Unassembled WGS sequence"/>
</dbReference>